<organism evidence="1">
    <name type="scientific">gut metagenome</name>
    <dbReference type="NCBI Taxonomy" id="749906"/>
    <lineage>
        <taxon>unclassified sequences</taxon>
        <taxon>metagenomes</taxon>
        <taxon>organismal metagenomes</taxon>
    </lineage>
</organism>
<reference evidence="1" key="1">
    <citation type="journal article" date="2012" name="PLoS ONE">
        <title>Gene sets for utilization of primary and secondary nutrition supplies in the distal gut of endangered iberian lynx.</title>
        <authorList>
            <person name="Alcaide M."/>
            <person name="Messina E."/>
            <person name="Richter M."/>
            <person name="Bargiela R."/>
            <person name="Peplies J."/>
            <person name="Huws S.A."/>
            <person name="Newbold C.J."/>
            <person name="Golyshin P.N."/>
            <person name="Simon M.A."/>
            <person name="Lopez G."/>
            <person name="Yakimov M.M."/>
            <person name="Ferrer M."/>
        </authorList>
    </citation>
    <scope>NUCLEOTIDE SEQUENCE</scope>
</reference>
<dbReference type="AlphaFoldDB" id="J9GNP8"/>
<accession>J9GNP8</accession>
<evidence type="ECO:0000313" key="1">
    <source>
        <dbReference type="EMBL" id="EJX03963.1"/>
    </source>
</evidence>
<name>J9GNP8_9ZZZZ</name>
<sequence length="180" mass="19354">MDMAKNEVDNVGTGIVRFTLGGSAGGALARAAEVQSADEKKVESIYAVVFKDTQAGVGAHETDQDPLYRCVEAKVVPGKGTTPTYEFEVGESGHFWFCFVANPGTDLIQSLQTMQIGTCTTCGFKALLESQAPDTKPMLMISDFKKVEVTNKPVTNINTVDLERVMARIDIVNQADGVTV</sequence>
<comment type="caution">
    <text evidence="1">The sequence shown here is derived from an EMBL/GenBank/DDBJ whole genome shotgun (WGS) entry which is preliminary data.</text>
</comment>
<gene>
    <name evidence="1" type="ORF">EVA_07930</name>
</gene>
<proteinExistence type="predicted"/>
<dbReference type="EMBL" id="AMCI01001970">
    <property type="protein sequence ID" value="EJX03963.1"/>
    <property type="molecule type" value="Genomic_DNA"/>
</dbReference>
<feature type="non-terminal residue" evidence="1">
    <location>
        <position position="180"/>
    </location>
</feature>
<protein>
    <submittedName>
        <fullName evidence="1">Uncharacterized protein</fullName>
    </submittedName>
</protein>